<accession>A0A1V4SM73</accession>
<organism evidence="7 8">
    <name type="scientific">Ruminiclostridium hungatei</name>
    <name type="common">Clostridium hungatei</name>
    <dbReference type="NCBI Taxonomy" id="48256"/>
    <lineage>
        <taxon>Bacteria</taxon>
        <taxon>Bacillati</taxon>
        <taxon>Bacillota</taxon>
        <taxon>Clostridia</taxon>
        <taxon>Eubacteriales</taxon>
        <taxon>Oscillospiraceae</taxon>
        <taxon>Ruminiclostridium</taxon>
    </lineage>
</organism>
<dbReference type="Gene3D" id="3.40.50.720">
    <property type="entry name" value="NAD(P)-binding Rossmann-like Domain"/>
    <property type="match status" value="2"/>
</dbReference>
<dbReference type="InterPro" id="IPR006140">
    <property type="entry name" value="D-isomer_DH_NAD-bd"/>
</dbReference>
<evidence type="ECO:0000256" key="4">
    <source>
        <dbReference type="RuleBase" id="RU003719"/>
    </source>
</evidence>
<evidence type="ECO:0000256" key="2">
    <source>
        <dbReference type="ARBA" id="ARBA00023002"/>
    </source>
</evidence>
<dbReference type="PANTHER" id="PTHR43333:SF1">
    <property type="entry name" value="D-ISOMER SPECIFIC 2-HYDROXYACID DEHYDROGENASE NAD-BINDING DOMAIN-CONTAINING PROTEIN"/>
    <property type="match status" value="1"/>
</dbReference>
<comment type="similarity">
    <text evidence="1 4">Belongs to the D-isomer specific 2-hydroxyacid dehydrogenase family.</text>
</comment>
<keyword evidence="8" id="KW-1185">Reference proteome</keyword>
<dbReference type="CDD" id="cd05300">
    <property type="entry name" value="2-Hacid_dh_1"/>
    <property type="match status" value="1"/>
</dbReference>
<dbReference type="InterPro" id="IPR036291">
    <property type="entry name" value="NAD(P)-bd_dom_sf"/>
</dbReference>
<sequence>MEKNVLVLIPLKEEQKRILEEKAPSANFTYAKSQTVDAGQVQNANIIIGNPPVHMLKASKKLKWLQLNSAGVGEYAEEGVLPEGAVLTNATGAYGPAISEYMLGVLLELFKKLHIYRDNQAEANWSYEGKVKAIFDSTALIVGAGDIGGEFAKRLKGLGAYTIGVKRTEGHKPDYLDELYLMDKLEALLPRADIVALSLPETPLTKGIINESTLKLMKKDAVLINVGRGSAVDTEALCDALEKGQLLGAALDVTEPEPLPKEHRLWKIKNAVITPHVSGGYSLEETRRRIAGIAAGNLEAFIRGTKLINVVDCSKGY</sequence>
<evidence type="ECO:0000259" key="6">
    <source>
        <dbReference type="Pfam" id="PF02826"/>
    </source>
</evidence>
<keyword evidence="3" id="KW-0520">NAD</keyword>
<protein>
    <submittedName>
        <fullName evidence="7">Putative 2-hydroxyacid dehydrogenase</fullName>
        <ecNumber evidence="7">1.-.-.-</ecNumber>
    </submittedName>
</protein>
<feature type="domain" description="D-isomer specific 2-hydroxyacid dehydrogenase catalytic" evidence="5">
    <location>
        <begin position="5"/>
        <end position="311"/>
    </location>
</feature>
<dbReference type="Pfam" id="PF00389">
    <property type="entry name" value="2-Hacid_dh"/>
    <property type="match status" value="1"/>
</dbReference>
<evidence type="ECO:0000259" key="5">
    <source>
        <dbReference type="Pfam" id="PF00389"/>
    </source>
</evidence>
<dbReference type="AlphaFoldDB" id="A0A1V4SM73"/>
<dbReference type="OrthoDB" id="9805416at2"/>
<dbReference type="Proteomes" id="UP000191554">
    <property type="component" value="Unassembled WGS sequence"/>
</dbReference>
<dbReference type="GO" id="GO:0016616">
    <property type="term" value="F:oxidoreductase activity, acting on the CH-OH group of donors, NAD or NADP as acceptor"/>
    <property type="evidence" value="ECO:0007669"/>
    <property type="project" value="InterPro"/>
</dbReference>
<dbReference type="STRING" id="48256.CLHUN_11920"/>
<dbReference type="EC" id="1.-.-.-" evidence="7"/>
<name>A0A1V4SM73_RUMHU</name>
<dbReference type="PANTHER" id="PTHR43333">
    <property type="entry name" value="2-HACID_DH_C DOMAIN-CONTAINING PROTEIN"/>
    <property type="match status" value="1"/>
</dbReference>
<evidence type="ECO:0000313" key="8">
    <source>
        <dbReference type="Proteomes" id="UP000191554"/>
    </source>
</evidence>
<evidence type="ECO:0000256" key="3">
    <source>
        <dbReference type="ARBA" id="ARBA00023027"/>
    </source>
</evidence>
<evidence type="ECO:0000313" key="7">
    <source>
        <dbReference type="EMBL" id="OPX44960.1"/>
    </source>
</evidence>
<dbReference type="InterPro" id="IPR006139">
    <property type="entry name" value="D-isomer_2_OHA_DH_cat_dom"/>
</dbReference>
<evidence type="ECO:0000256" key="1">
    <source>
        <dbReference type="ARBA" id="ARBA00005854"/>
    </source>
</evidence>
<keyword evidence="2 4" id="KW-0560">Oxidoreductase</keyword>
<dbReference type="SUPFAM" id="SSF52283">
    <property type="entry name" value="Formate/glycerate dehydrogenase catalytic domain-like"/>
    <property type="match status" value="1"/>
</dbReference>
<gene>
    <name evidence="7" type="ORF">CLHUN_11920</name>
</gene>
<proteinExistence type="inferred from homology"/>
<dbReference type="RefSeq" id="WP_080063645.1">
    <property type="nucleotide sequence ID" value="NZ_MZGX01000006.1"/>
</dbReference>
<dbReference type="GO" id="GO:0051287">
    <property type="term" value="F:NAD binding"/>
    <property type="evidence" value="ECO:0007669"/>
    <property type="project" value="InterPro"/>
</dbReference>
<dbReference type="Pfam" id="PF02826">
    <property type="entry name" value="2-Hacid_dh_C"/>
    <property type="match status" value="1"/>
</dbReference>
<dbReference type="SUPFAM" id="SSF51735">
    <property type="entry name" value="NAD(P)-binding Rossmann-fold domains"/>
    <property type="match status" value="1"/>
</dbReference>
<feature type="domain" description="D-isomer specific 2-hydroxyacid dehydrogenase NAD-binding" evidence="6">
    <location>
        <begin position="104"/>
        <end position="278"/>
    </location>
</feature>
<reference evidence="7 8" key="1">
    <citation type="submission" date="2017-03" db="EMBL/GenBank/DDBJ databases">
        <title>Genome sequence of Clostridium hungatei DSM 14427.</title>
        <authorList>
            <person name="Poehlein A."/>
            <person name="Daniel R."/>
        </authorList>
    </citation>
    <scope>NUCLEOTIDE SEQUENCE [LARGE SCALE GENOMIC DNA]</scope>
    <source>
        <strain evidence="7 8">DSM 14427</strain>
    </source>
</reference>
<comment type="caution">
    <text evidence="7">The sequence shown here is derived from an EMBL/GenBank/DDBJ whole genome shotgun (WGS) entry which is preliminary data.</text>
</comment>
<dbReference type="EMBL" id="MZGX01000006">
    <property type="protein sequence ID" value="OPX44960.1"/>
    <property type="molecule type" value="Genomic_DNA"/>
</dbReference>